<keyword evidence="3" id="KW-1185">Reference proteome</keyword>
<evidence type="ECO:0000313" key="3">
    <source>
        <dbReference type="Proteomes" id="UP000054564"/>
    </source>
</evidence>
<feature type="compositionally biased region" description="Pro residues" evidence="1">
    <location>
        <begin position="444"/>
        <end position="457"/>
    </location>
</feature>
<gene>
    <name evidence="2" type="ORF">PSTG_01500</name>
</gene>
<name>A0A0L0W1X4_9BASI</name>
<comment type="caution">
    <text evidence="2">The sequence shown here is derived from an EMBL/GenBank/DDBJ whole genome shotgun (WGS) entry which is preliminary data.</text>
</comment>
<feature type="compositionally biased region" description="Low complexity" evidence="1">
    <location>
        <begin position="564"/>
        <end position="589"/>
    </location>
</feature>
<feature type="region of interest" description="Disordered" evidence="1">
    <location>
        <begin position="24"/>
        <end position="61"/>
    </location>
</feature>
<accession>A0A0L0W1X4</accession>
<protein>
    <recommendedName>
        <fullName evidence="4">Retrotransposon gag domain-containing protein</fullName>
    </recommendedName>
</protein>
<feature type="region of interest" description="Disordered" evidence="1">
    <location>
        <begin position="552"/>
        <end position="589"/>
    </location>
</feature>
<dbReference type="Proteomes" id="UP000054564">
    <property type="component" value="Unassembled WGS sequence"/>
</dbReference>
<proteinExistence type="predicted"/>
<organism evidence="2 3">
    <name type="scientific">Puccinia striiformis f. sp. tritici PST-78</name>
    <dbReference type="NCBI Taxonomy" id="1165861"/>
    <lineage>
        <taxon>Eukaryota</taxon>
        <taxon>Fungi</taxon>
        <taxon>Dikarya</taxon>
        <taxon>Basidiomycota</taxon>
        <taxon>Pucciniomycotina</taxon>
        <taxon>Pucciniomycetes</taxon>
        <taxon>Pucciniales</taxon>
        <taxon>Pucciniaceae</taxon>
        <taxon>Puccinia</taxon>
    </lineage>
</organism>
<dbReference type="EMBL" id="AJIL01000008">
    <property type="protein sequence ID" value="KNF05285.1"/>
    <property type="molecule type" value="Genomic_DNA"/>
</dbReference>
<evidence type="ECO:0008006" key="4">
    <source>
        <dbReference type="Google" id="ProtNLM"/>
    </source>
</evidence>
<dbReference type="AlphaFoldDB" id="A0A0L0W1X4"/>
<evidence type="ECO:0000256" key="1">
    <source>
        <dbReference type="SAM" id="MobiDB-lite"/>
    </source>
</evidence>
<feature type="compositionally biased region" description="Low complexity" evidence="1">
    <location>
        <begin position="40"/>
        <end position="52"/>
    </location>
</feature>
<sequence>MSTRSTGLPLLAPTDPEAIIRAANAERRRLEEATLDPIRTDSPTPSTPFRTPTESDSSSLEHLSTYLAPKAHPNMSSDQPINTDTQGKVIEDSLAAPLDKSASTDDHLKHFLQIQSAGAIQIQEAIRAVLNIQRVDREAAAEERRESAERIARLEESLLRSSIRAEHDDKPLVAKSDRIDLLKFRFSDGPSYIGPPQEIEPFLQWIHGLQIFFDSKGISHPGDKIIVAGGLMKTTALLSFYTNEGKSFVGKSWDEFKKRLFEVALPVRWRTTLKTSVRQLKMLASESFVEFSTRGRTLQSMVNFDAGSNLPDDALAEYIVLGLSVELRGKANEWELLDANPFNYPHFEKRLAAFDQIIKEQTPSRPARTTTSTPSIVRPPDEVAWRVHAFLDSQGRCHFCKKACGSLPGRCPHPMDKKWVDIPTSFVTPPKPADYKRPRAHDPAPNPAGRPTQPPAGRPFTCAATVAAVDEAPVPTTTAEEFESFPPPAFEDAELSVIDERSIDSIAAVQLHEDEHLAPEFCAGDLTQAIDWHDLAAVQEDVASYGPINFGRDPLAEPPTPFLPTANTPANTSASNATSSASNTTTSAN</sequence>
<feature type="region of interest" description="Disordered" evidence="1">
    <location>
        <begin position="429"/>
        <end position="459"/>
    </location>
</feature>
<feature type="compositionally biased region" description="Basic and acidic residues" evidence="1">
    <location>
        <begin position="433"/>
        <end position="442"/>
    </location>
</feature>
<dbReference type="OrthoDB" id="10631957at2759"/>
<reference evidence="3" key="1">
    <citation type="submission" date="2014-03" db="EMBL/GenBank/DDBJ databases">
        <title>The Genome Sequence of Puccinia striiformis f. sp. tritici PST-78.</title>
        <authorList>
            <consortium name="The Broad Institute Genome Sequencing Platform"/>
            <person name="Cuomo C."/>
            <person name="Hulbert S."/>
            <person name="Chen X."/>
            <person name="Walker B."/>
            <person name="Young S.K."/>
            <person name="Zeng Q."/>
            <person name="Gargeya S."/>
            <person name="Fitzgerald M."/>
            <person name="Haas B."/>
            <person name="Abouelleil A."/>
            <person name="Alvarado L."/>
            <person name="Arachchi H.M."/>
            <person name="Berlin A.M."/>
            <person name="Chapman S.B."/>
            <person name="Goldberg J."/>
            <person name="Griggs A."/>
            <person name="Gujja S."/>
            <person name="Hansen M."/>
            <person name="Howarth C."/>
            <person name="Imamovic A."/>
            <person name="Larimer J."/>
            <person name="McCowan C."/>
            <person name="Montmayeur A."/>
            <person name="Murphy C."/>
            <person name="Neiman D."/>
            <person name="Pearson M."/>
            <person name="Priest M."/>
            <person name="Roberts A."/>
            <person name="Saif S."/>
            <person name="Shea T."/>
            <person name="Sisk P."/>
            <person name="Sykes S."/>
            <person name="Wortman J."/>
            <person name="Nusbaum C."/>
            <person name="Birren B."/>
        </authorList>
    </citation>
    <scope>NUCLEOTIDE SEQUENCE [LARGE SCALE GENOMIC DNA]</scope>
    <source>
        <strain evidence="3">race PST-78</strain>
    </source>
</reference>
<evidence type="ECO:0000313" key="2">
    <source>
        <dbReference type="EMBL" id="KNF05285.1"/>
    </source>
</evidence>